<dbReference type="RefSeq" id="WP_380851913.1">
    <property type="nucleotide sequence ID" value="NZ_JBHSFP010000058.1"/>
</dbReference>
<dbReference type="InterPro" id="IPR005149">
    <property type="entry name" value="Tscrpt_reg_PadR_N"/>
</dbReference>
<name>A0ABV9CV16_9ACTN</name>
<gene>
    <name evidence="3" type="ORF">ACFO60_38995</name>
</gene>
<accession>A0ABV9CV16</accession>
<reference evidence="4" key="1">
    <citation type="journal article" date="2019" name="Int. J. Syst. Evol. Microbiol.">
        <title>The Global Catalogue of Microorganisms (GCM) 10K type strain sequencing project: providing services to taxonomists for standard genome sequencing and annotation.</title>
        <authorList>
            <consortium name="The Broad Institute Genomics Platform"/>
            <consortium name="The Broad Institute Genome Sequencing Center for Infectious Disease"/>
            <person name="Wu L."/>
            <person name="Ma J."/>
        </authorList>
    </citation>
    <scope>NUCLEOTIDE SEQUENCE [LARGE SCALE GENOMIC DNA]</scope>
    <source>
        <strain evidence="4">CGMCC 4.7132</strain>
    </source>
</reference>
<dbReference type="EMBL" id="JBHSFP010000058">
    <property type="protein sequence ID" value="MFC4536793.1"/>
    <property type="molecule type" value="Genomic_DNA"/>
</dbReference>
<dbReference type="InterPro" id="IPR036390">
    <property type="entry name" value="WH_DNA-bd_sf"/>
</dbReference>
<comment type="caution">
    <text evidence="3">The sequence shown here is derived from an EMBL/GenBank/DDBJ whole genome shotgun (WGS) entry which is preliminary data.</text>
</comment>
<evidence type="ECO:0000313" key="4">
    <source>
        <dbReference type="Proteomes" id="UP001596004"/>
    </source>
</evidence>
<evidence type="ECO:0000256" key="1">
    <source>
        <dbReference type="SAM" id="MobiDB-lite"/>
    </source>
</evidence>
<keyword evidence="4" id="KW-1185">Reference proteome</keyword>
<dbReference type="SUPFAM" id="SSF46785">
    <property type="entry name" value="Winged helix' DNA-binding domain"/>
    <property type="match status" value="1"/>
</dbReference>
<dbReference type="PANTHER" id="PTHR43252">
    <property type="entry name" value="TRANSCRIPTIONAL REGULATOR YQJI"/>
    <property type="match status" value="1"/>
</dbReference>
<protein>
    <submittedName>
        <fullName evidence="3">PadR family transcriptional regulator</fullName>
    </submittedName>
</protein>
<dbReference type="PANTHER" id="PTHR43252:SF2">
    <property type="entry name" value="TRANSCRIPTION REGULATOR, PADR-LIKE FAMILY"/>
    <property type="match status" value="1"/>
</dbReference>
<proteinExistence type="predicted"/>
<dbReference type="InterPro" id="IPR036388">
    <property type="entry name" value="WH-like_DNA-bd_sf"/>
</dbReference>
<sequence length="174" mass="19248">MDASNFAGPLSASQGPHFPPRVRRGEVRAALLSLLSEGPRNGYQMIQEIQHRSQGVWRPSPGSVYPALQQLEDEGLVAGEESGGSRTYALTGEGRRHVDARVPGDPWSEVARTLPEDMMELRMLWGRLSEAFGQLTQVANPRQVAAARKLLKTTRRSVFAILADDDDEEEEQEP</sequence>
<feature type="domain" description="Transcription regulator PadR N-terminal" evidence="2">
    <location>
        <begin position="31"/>
        <end position="98"/>
    </location>
</feature>
<dbReference type="CDD" id="cd00090">
    <property type="entry name" value="HTH_ARSR"/>
    <property type="match status" value="1"/>
</dbReference>
<dbReference type="Gene3D" id="1.10.10.10">
    <property type="entry name" value="Winged helix-like DNA-binding domain superfamily/Winged helix DNA-binding domain"/>
    <property type="match status" value="1"/>
</dbReference>
<evidence type="ECO:0000259" key="2">
    <source>
        <dbReference type="Pfam" id="PF03551"/>
    </source>
</evidence>
<evidence type="ECO:0000313" key="3">
    <source>
        <dbReference type="EMBL" id="MFC4536793.1"/>
    </source>
</evidence>
<organism evidence="3 4">
    <name type="scientific">Sphaerisporangium dianthi</name>
    <dbReference type="NCBI Taxonomy" id="1436120"/>
    <lineage>
        <taxon>Bacteria</taxon>
        <taxon>Bacillati</taxon>
        <taxon>Actinomycetota</taxon>
        <taxon>Actinomycetes</taxon>
        <taxon>Streptosporangiales</taxon>
        <taxon>Streptosporangiaceae</taxon>
        <taxon>Sphaerisporangium</taxon>
    </lineage>
</organism>
<dbReference type="Proteomes" id="UP001596004">
    <property type="component" value="Unassembled WGS sequence"/>
</dbReference>
<dbReference type="InterPro" id="IPR011991">
    <property type="entry name" value="ArsR-like_HTH"/>
</dbReference>
<dbReference type="Pfam" id="PF03551">
    <property type="entry name" value="PadR"/>
    <property type="match status" value="1"/>
</dbReference>
<feature type="region of interest" description="Disordered" evidence="1">
    <location>
        <begin position="1"/>
        <end position="22"/>
    </location>
</feature>